<accession>A0A5C1H8G2</accession>
<dbReference type="Pfam" id="PF03946">
    <property type="entry name" value="Ribosomal_L11_N"/>
    <property type="match status" value="1"/>
</dbReference>
<proteinExistence type="inferred from homology"/>
<dbReference type="PANTHER" id="PTHR11661:SF1">
    <property type="entry name" value="LARGE RIBOSOMAL SUBUNIT PROTEIN UL11M"/>
    <property type="match status" value="1"/>
</dbReference>
<evidence type="ECO:0000256" key="3">
    <source>
        <dbReference type="ARBA" id="ARBA00023274"/>
    </source>
</evidence>
<protein>
    <submittedName>
        <fullName evidence="5">50S ribosomal protein L11</fullName>
    </submittedName>
</protein>
<dbReference type="InterPro" id="IPR000911">
    <property type="entry name" value="Ribosomal_uL11"/>
</dbReference>
<evidence type="ECO:0000259" key="4">
    <source>
        <dbReference type="Pfam" id="PF03946"/>
    </source>
</evidence>
<dbReference type="InterPro" id="IPR036796">
    <property type="entry name" value="Ribosomal_uL11_N_sf"/>
</dbReference>
<organism evidence="5">
    <name type="scientific">Nephromyces sp. ex Molgula occidentalis</name>
    <dbReference type="NCBI Taxonomy" id="2544991"/>
    <lineage>
        <taxon>Eukaryota</taxon>
        <taxon>Sar</taxon>
        <taxon>Alveolata</taxon>
        <taxon>Apicomplexa</taxon>
        <taxon>Aconoidasida</taxon>
        <taxon>Nephromycida</taxon>
        <taxon>Nephromyces</taxon>
    </lineage>
</organism>
<dbReference type="GO" id="GO:0003735">
    <property type="term" value="F:structural constituent of ribosome"/>
    <property type="evidence" value="ECO:0007669"/>
    <property type="project" value="InterPro"/>
</dbReference>
<gene>
    <name evidence="5" type="primary">rpl11</name>
</gene>
<dbReference type="PANTHER" id="PTHR11661">
    <property type="entry name" value="60S RIBOSOMAL PROTEIN L12"/>
    <property type="match status" value="1"/>
</dbReference>
<sequence>MIKNLISTIKIHLKATEAKPNSILSSILGPYGINLINFCKEYNKITFLYKNLQIPVIIFIYSDKTFLLNLKTPTIYSLIRKYTSENSKKIITKEQLNNIIKYKIKDFPLLNLYTIKKNILKKALVLRVDYVL</sequence>
<dbReference type="GO" id="GO:0015934">
    <property type="term" value="C:large ribosomal subunit"/>
    <property type="evidence" value="ECO:0007669"/>
    <property type="project" value="TreeGrafter"/>
</dbReference>
<name>A0A5C1H8G2_9APIC</name>
<keyword evidence="2 5" id="KW-0689">Ribosomal protein</keyword>
<evidence type="ECO:0000256" key="2">
    <source>
        <dbReference type="ARBA" id="ARBA00022980"/>
    </source>
</evidence>
<dbReference type="EMBL" id="MK573211">
    <property type="protein sequence ID" value="QEM01910.1"/>
    <property type="molecule type" value="Genomic_DNA"/>
</dbReference>
<comment type="similarity">
    <text evidence="1">Belongs to the universal ribosomal protein uL11 family.</text>
</comment>
<dbReference type="SMART" id="SM00649">
    <property type="entry name" value="RL11"/>
    <property type="match status" value="1"/>
</dbReference>
<dbReference type="InterPro" id="IPR020784">
    <property type="entry name" value="Ribosomal_uL11_N"/>
</dbReference>
<dbReference type="AlphaFoldDB" id="A0A5C1H8G2"/>
<dbReference type="Gene3D" id="3.30.1550.10">
    <property type="entry name" value="Ribosomal protein L11/L12, N-terminal domain"/>
    <property type="match status" value="1"/>
</dbReference>
<dbReference type="GO" id="GO:0070180">
    <property type="term" value="F:large ribosomal subunit rRNA binding"/>
    <property type="evidence" value="ECO:0007669"/>
    <property type="project" value="TreeGrafter"/>
</dbReference>
<reference evidence="5" key="1">
    <citation type="journal article" date="2019" name="Genome Biol. Evol.">
        <title>Nephromyces represents a diverse and novel lineage of the Apicomplexa that has retained apicoplasts.</title>
        <authorList>
            <person name="Munoz-Gomez S.A."/>
            <person name="Durnin K."/>
            <person name="Eme L."/>
            <person name="Paight C."/>
            <person name="Lane C.E."/>
            <person name="Saffo M.B."/>
            <person name="Slamovits C.H."/>
        </authorList>
    </citation>
    <scope>NUCLEOTIDE SEQUENCE</scope>
    <source>
        <strain evidence="5">719</strain>
    </source>
</reference>
<feature type="domain" description="Large ribosomal subunit protein uL11 N-terminal" evidence="4">
    <location>
        <begin position="9"/>
        <end position="66"/>
    </location>
</feature>
<evidence type="ECO:0000313" key="5">
    <source>
        <dbReference type="EMBL" id="QEM01910.1"/>
    </source>
</evidence>
<keyword evidence="3" id="KW-0687">Ribonucleoprotein</keyword>
<evidence type="ECO:0000256" key="1">
    <source>
        <dbReference type="ARBA" id="ARBA00010537"/>
    </source>
</evidence>
<dbReference type="SUPFAM" id="SSF54747">
    <property type="entry name" value="Ribosomal L11/L12e N-terminal domain"/>
    <property type="match status" value="1"/>
</dbReference>
<dbReference type="GO" id="GO:0006412">
    <property type="term" value="P:translation"/>
    <property type="evidence" value="ECO:0007669"/>
    <property type="project" value="InterPro"/>
</dbReference>
<dbReference type="HAMAP" id="MF_00736">
    <property type="entry name" value="Ribosomal_uL11"/>
    <property type="match status" value="1"/>
</dbReference>